<dbReference type="InterPro" id="IPR014710">
    <property type="entry name" value="RmlC-like_jellyroll"/>
</dbReference>
<dbReference type="PROSITE" id="PS01124">
    <property type="entry name" value="HTH_ARAC_FAMILY_2"/>
    <property type="match status" value="1"/>
</dbReference>
<dbReference type="PANTHER" id="PTHR11019:SF159">
    <property type="entry name" value="TRANSCRIPTIONAL REGULATOR-RELATED"/>
    <property type="match status" value="1"/>
</dbReference>
<dbReference type="InterPro" id="IPR011051">
    <property type="entry name" value="RmlC_Cupin_sf"/>
</dbReference>
<sequence>MAWLDADAAFDPDALKSSLIGVQSALGNHDSGSHRHKMAQILFTRQGCVRLTLNDSVLLCLLPPGRAAWIPAEVSHRAEMKNIVDYRSVWFQPQRYPQLPTQSAILNVVPLLRELLERISASPWDTDWEAEPARHLAALCQAEIRAAAREPMMLALPQDKRLAMVCGDAPPPPLGTLAARCGASEKTISRLFRRDTGMSYQQWRQQWRLMKAVEMLATGERITDTAMALDFASDSAFIYFFRTMTGMTPGRYFSA</sequence>
<dbReference type="AlphaFoldDB" id="A0A0H3HII0"/>
<evidence type="ECO:0000313" key="6">
    <source>
        <dbReference type="Proteomes" id="UP000007843"/>
    </source>
</evidence>
<accession>A0A0H3HII0</accession>
<dbReference type="HOGENOM" id="CLU_000445_87_0_6"/>
<evidence type="ECO:0000259" key="4">
    <source>
        <dbReference type="PROSITE" id="PS01124"/>
    </source>
</evidence>
<dbReference type="EMBL" id="CP003218">
    <property type="protein sequence ID" value="AEX06401.1"/>
    <property type="molecule type" value="Genomic_DNA"/>
</dbReference>
<name>A0A0H3HII0_KLEM8</name>
<dbReference type="Proteomes" id="UP000007843">
    <property type="component" value="Chromosome"/>
</dbReference>
<evidence type="ECO:0000256" key="3">
    <source>
        <dbReference type="ARBA" id="ARBA00023163"/>
    </source>
</evidence>
<dbReference type="Gene3D" id="1.10.10.60">
    <property type="entry name" value="Homeodomain-like"/>
    <property type="match status" value="2"/>
</dbReference>
<keyword evidence="3" id="KW-0804">Transcription</keyword>
<evidence type="ECO:0000256" key="1">
    <source>
        <dbReference type="ARBA" id="ARBA00023015"/>
    </source>
</evidence>
<organism evidence="5 6">
    <name type="scientific">Klebsiella michiganensis (strain ATCC 8724 / DSM 4798 / JCM 20051 / NBRC 3318 / NRRL B-199 / KCTC 1686 / BUCSAV 143 / CCM 1901)</name>
    <dbReference type="NCBI Taxonomy" id="1006551"/>
    <lineage>
        <taxon>Bacteria</taxon>
        <taxon>Pseudomonadati</taxon>
        <taxon>Pseudomonadota</taxon>
        <taxon>Gammaproteobacteria</taxon>
        <taxon>Enterobacterales</taxon>
        <taxon>Enterobacteriaceae</taxon>
        <taxon>Klebsiella/Raoultella group</taxon>
        <taxon>Klebsiella</taxon>
    </lineage>
</organism>
<reference evidence="5 6" key="1">
    <citation type="journal article" date="2012" name="J. Bacteriol.">
        <title>Complete genome sequence of Klebsiella oxytoca KCTC 1686, used in production of 2,3-butanediol.</title>
        <authorList>
            <person name="Shin S.H."/>
            <person name="Kim S."/>
            <person name="Kim J.Y."/>
            <person name="Lee S."/>
            <person name="Um Y."/>
            <person name="Oh M.K."/>
            <person name="Kim Y.R."/>
            <person name="Lee J."/>
            <person name="Yang K.S."/>
        </authorList>
    </citation>
    <scope>NUCLEOTIDE SEQUENCE [LARGE SCALE GENOMIC DNA]</scope>
    <source>
        <strain evidence="6">ATCC 8724 / DSM 4798 / JCM 20051 / NBRC 3318 / NRRL B-199 / KCTC 1686</strain>
    </source>
</reference>
<dbReference type="GO" id="GO:0003700">
    <property type="term" value="F:DNA-binding transcription factor activity"/>
    <property type="evidence" value="ECO:0007669"/>
    <property type="project" value="InterPro"/>
</dbReference>
<dbReference type="CDD" id="cd06124">
    <property type="entry name" value="cupin_NimR-like_N"/>
    <property type="match status" value="1"/>
</dbReference>
<gene>
    <name evidence="5" type="ordered locus">KOX_23425</name>
</gene>
<dbReference type="InterPro" id="IPR018060">
    <property type="entry name" value="HTH_AraC"/>
</dbReference>
<evidence type="ECO:0000256" key="2">
    <source>
        <dbReference type="ARBA" id="ARBA00023125"/>
    </source>
</evidence>
<feature type="domain" description="HTH araC/xylS-type" evidence="4">
    <location>
        <begin position="174"/>
        <end position="255"/>
    </location>
</feature>
<dbReference type="PANTHER" id="PTHR11019">
    <property type="entry name" value="HTH-TYPE TRANSCRIPTIONAL REGULATOR NIMR"/>
    <property type="match status" value="1"/>
</dbReference>
<dbReference type="SUPFAM" id="SSF51182">
    <property type="entry name" value="RmlC-like cupins"/>
    <property type="match status" value="1"/>
</dbReference>
<dbReference type="SUPFAM" id="SSF46689">
    <property type="entry name" value="Homeodomain-like"/>
    <property type="match status" value="2"/>
</dbReference>
<proteinExistence type="predicted"/>
<dbReference type="Pfam" id="PF12833">
    <property type="entry name" value="HTH_18"/>
    <property type="match status" value="1"/>
</dbReference>
<dbReference type="Gene3D" id="2.60.120.10">
    <property type="entry name" value="Jelly Rolls"/>
    <property type="match status" value="1"/>
</dbReference>
<dbReference type="SMART" id="SM00342">
    <property type="entry name" value="HTH_ARAC"/>
    <property type="match status" value="1"/>
</dbReference>
<protein>
    <submittedName>
        <fullName evidence="5">AraC/XylS familytranscription regulator</fullName>
    </submittedName>
</protein>
<dbReference type="Pfam" id="PF02311">
    <property type="entry name" value="AraC_binding"/>
    <property type="match status" value="1"/>
</dbReference>
<keyword evidence="1" id="KW-0805">Transcription regulation</keyword>
<dbReference type="InterPro" id="IPR009057">
    <property type="entry name" value="Homeodomain-like_sf"/>
</dbReference>
<keyword evidence="2" id="KW-0238">DNA-binding</keyword>
<dbReference type="KEGG" id="kox:KOX_23425"/>
<dbReference type="RefSeq" id="WP_014229790.1">
    <property type="nucleotide sequence ID" value="NC_016612.1"/>
</dbReference>
<dbReference type="InterPro" id="IPR003313">
    <property type="entry name" value="AraC-bd"/>
</dbReference>
<dbReference type="GO" id="GO:0043565">
    <property type="term" value="F:sequence-specific DNA binding"/>
    <property type="evidence" value="ECO:0007669"/>
    <property type="project" value="InterPro"/>
</dbReference>
<dbReference type="PATRIC" id="fig|1006551.4.peg.4701"/>
<evidence type="ECO:0000313" key="5">
    <source>
        <dbReference type="EMBL" id="AEX06401.1"/>
    </source>
</evidence>